<dbReference type="PROSITE" id="PS50042">
    <property type="entry name" value="CNMP_BINDING_3"/>
    <property type="match status" value="1"/>
</dbReference>
<dbReference type="CDD" id="cd00038">
    <property type="entry name" value="CAP_ED"/>
    <property type="match status" value="1"/>
</dbReference>
<evidence type="ECO:0000313" key="3">
    <source>
        <dbReference type="Proteomes" id="UP001500459"/>
    </source>
</evidence>
<sequence length="192" mass="22535">MHTKDEISLRKTLDKFNILNDSEFSDFLKVCEYKEFSKKEYLLLSGNYNHGVYFVISGTIGLFELINGKELYQNFFLESEFANELKSLTTQTPSTKNLIALTKTTSFYLSRTKLLELYDKSIEFERLGRKLLEHILNSQNEISYVLQSLKPEERYKYLENKKPRLLKSIPLTYLASYLGLARETLSRIRAKK</sequence>
<evidence type="ECO:0000259" key="1">
    <source>
        <dbReference type="PROSITE" id="PS50042"/>
    </source>
</evidence>
<proteinExistence type="predicted"/>
<dbReference type="EMBL" id="BAABCW010000026">
    <property type="protein sequence ID" value="GAA3521555.1"/>
    <property type="molecule type" value="Genomic_DNA"/>
</dbReference>
<dbReference type="InterPro" id="IPR018490">
    <property type="entry name" value="cNMP-bd_dom_sf"/>
</dbReference>
<accession>A0ABP6UWZ7</accession>
<dbReference type="Gene3D" id="2.60.120.10">
    <property type="entry name" value="Jelly Rolls"/>
    <property type="match status" value="1"/>
</dbReference>
<keyword evidence="3" id="KW-1185">Reference proteome</keyword>
<dbReference type="InterPro" id="IPR014710">
    <property type="entry name" value="RmlC-like_jellyroll"/>
</dbReference>
<dbReference type="InterPro" id="IPR000595">
    <property type="entry name" value="cNMP-bd_dom"/>
</dbReference>
<evidence type="ECO:0000313" key="2">
    <source>
        <dbReference type="EMBL" id="GAA3521555.1"/>
    </source>
</evidence>
<protein>
    <submittedName>
        <fullName evidence="2">Crp/Fnr family transcriptional regulator</fullName>
    </submittedName>
</protein>
<organism evidence="2 3">
    <name type="scientific">Aquimarina addita</name>
    <dbReference type="NCBI Taxonomy" id="870485"/>
    <lineage>
        <taxon>Bacteria</taxon>
        <taxon>Pseudomonadati</taxon>
        <taxon>Bacteroidota</taxon>
        <taxon>Flavobacteriia</taxon>
        <taxon>Flavobacteriales</taxon>
        <taxon>Flavobacteriaceae</taxon>
        <taxon>Aquimarina</taxon>
    </lineage>
</organism>
<dbReference type="RefSeq" id="WP_344930503.1">
    <property type="nucleotide sequence ID" value="NZ_BAABCW010000026.1"/>
</dbReference>
<name>A0ABP6UWZ7_9FLAO</name>
<comment type="caution">
    <text evidence="2">The sequence shown here is derived from an EMBL/GenBank/DDBJ whole genome shotgun (WGS) entry which is preliminary data.</text>
</comment>
<dbReference type="Pfam" id="PF00027">
    <property type="entry name" value="cNMP_binding"/>
    <property type="match status" value="1"/>
</dbReference>
<dbReference type="Proteomes" id="UP001500459">
    <property type="component" value="Unassembled WGS sequence"/>
</dbReference>
<reference evidence="3" key="1">
    <citation type="journal article" date="2019" name="Int. J. Syst. Evol. Microbiol.">
        <title>The Global Catalogue of Microorganisms (GCM) 10K type strain sequencing project: providing services to taxonomists for standard genome sequencing and annotation.</title>
        <authorList>
            <consortium name="The Broad Institute Genomics Platform"/>
            <consortium name="The Broad Institute Genome Sequencing Center for Infectious Disease"/>
            <person name="Wu L."/>
            <person name="Ma J."/>
        </authorList>
    </citation>
    <scope>NUCLEOTIDE SEQUENCE [LARGE SCALE GENOMIC DNA]</scope>
    <source>
        <strain evidence="3">JCM 17106</strain>
    </source>
</reference>
<feature type="domain" description="Cyclic nucleotide-binding" evidence="1">
    <location>
        <begin position="15"/>
        <end position="126"/>
    </location>
</feature>
<dbReference type="SUPFAM" id="SSF51206">
    <property type="entry name" value="cAMP-binding domain-like"/>
    <property type="match status" value="1"/>
</dbReference>
<gene>
    <name evidence="2" type="ORF">GCM10022393_39940</name>
</gene>